<reference evidence="2 3" key="1">
    <citation type="submission" date="2019-03" db="EMBL/GenBank/DDBJ databases">
        <title>Freshwater and sediment microbial communities from various areas in North America, analyzing microbe dynamics in response to fracking.</title>
        <authorList>
            <person name="Lamendella R."/>
        </authorList>
    </citation>
    <scope>NUCLEOTIDE SEQUENCE [LARGE SCALE GENOMIC DNA]</scope>
    <source>
        <strain evidence="2 3">6_TX</strain>
    </source>
</reference>
<evidence type="ECO:0000256" key="1">
    <source>
        <dbReference type="SAM" id="Phobius"/>
    </source>
</evidence>
<sequence>MAIKKYGKAVLTLHPFILVFHDLIEWLLFNTLNTKSAKNYPVSKAYLALLISCIGPSFLSNTFFSIQ</sequence>
<evidence type="ECO:0000313" key="2">
    <source>
        <dbReference type="EMBL" id="TDX28326.1"/>
    </source>
</evidence>
<dbReference type="Proteomes" id="UP000294489">
    <property type="component" value="Unassembled WGS sequence"/>
</dbReference>
<comment type="caution">
    <text evidence="2">The sequence shown here is derived from an EMBL/GenBank/DDBJ whole genome shotgun (WGS) entry which is preliminary data.</text>
</comment>
<organism evidence="2 3">
    <name type="scientific">Modicisalibacter xianhensis</name>
    <dbReference type="NCBI Taxonomy" id="442341"/>
    <lineage>
        <taxon>Bacteria</taxon>
        <taxon>Pseudomonadati</taxon>
        <taxon>Pseudomonadota</taxon>
        <taxon>Gammaproteobacteria</taxon>
        <taxon>Oceanospirillales</taxon>
        <taxon>Halomonadaceae</taxon>
        <taxon>Modicisalibacter</taxon>
    </lineage>
</organism>
<keyword evidence="1" id="KW-0812">Transmembrane</keyword>
<accession>A0A4R8FPF1</accession>
<dbReference type="AlphaFoldDB" id="A0A4R8FPF1"/>
<name>A0A4R8FPF1_9GAMM</name>
<gene>
    <name evidence="2" type="ORF">DFO67_11026</name>
</gene>
<feature type="transmembrane region" description="Helical" evidence="1">
    <location>
        <begin position="45"/>
        <end position="64"/>
    </location>
</feature>
<proteinExistence type="predicted"/>
<dbReference type="EMBL" id="SOEC01000010">
    <property type="protein sequence ID" value="TDX28326.1"/>
    <property type="molecule type" value="Genomic_DNA"/>
</dbReference>
<evidence type="ECO:0000313" key="3">
    <source>
        <dbReference type="Proteomes" id="UP000294489"/>
    </source>
</evidence>
<protein>
    <submittedName>
        <fullName evidence="2">Uncharacterized protein</fullName>
    </submittedName>
</protein>
<feature type="transmembrane region" description="Helical" evidence="1">
    <location>
        <begin position="9"/>
        <end position="29"/>
    </location>
</feature>
<keyword evidence="1" id="KW-0472">Membrane</keyword>
<keyword evidence="1" id="KW-1133">Transmembrane helix</keyword>